<reference evidence="3" key="1">
    <citation type="submission" date="2016-07" db="EMBL/GenBank/DDBJ databases">
        <title>Nontailed viruses are major unrecognized killers of bacteria in the ocean.</title>
        <authorList>
            <person name="Kauffman K."/>
            <person name="Hussain F."/>
            <person name="Yang J."/>
            <person name="Arevalo P."/>
            <person name="Brown J."/>
            <person name="Cutler M."/>
            <person name="Kelly L."/>
            <person name="Polz M.F."/>
        </authorList>
    </citation>
    <scope>NUCLEOTIDE SEQUENCE [LARGE SCALE GENOMIC DNA]</scope>
    <source>
        <strain evidence="3">10N.286.55.C1</strain>
    </source>
</reference>
<dbReference type="PROSITE" id="PS51186">
    <property type="entry name" value="GNAT"/>
    <property type="match status" value="1"/>
</dbReference>
<proteinExistence type="predicted"/>
<dbReference type="PANTHER" id="PTHR34815:SF2">
    <property type="entry name" value="N-ACETYLTRANSFERASE DOMAIN-CONTAINING PROTEIN"/>
    <property type="match status" value="1"/>
</dbReference>
<evidence type="ECO:0000313" key="2">
    <source>
        <dbReference type="EMBL" id="PME57879.1"/>
    </source>
</evidence>
<dbReference type="Proteomes" id="UP000235778">
    <property type="component" value="Unassembled WGS sequence"/>
</dbReference>
<dbReference type="SUPFAM" id="SSF55729">
    <property type="entry name" value="Acyl-CoA N-acyltransferases (Nat)"/>
    <property type="match status" value="1"/>
</dbReference>
<dbReference type="EMBL" id="MCSI01000162">
    <property type="protein sequence ID" value="PME57879.1"/>
    <property type="molecule type" value="Genomic_DNA"/>
</dbReference>
<dbReference type="AlphaFoldDB" id="A0A1B9QKE2"/>
<dbReference type="GO" id="GO:0016747">
    <property type="term" value="F:acyltransferase activity, transferring groups other than amino-acyl groups"/>
    <property type="evidence" value="ECO:0007669"/>
    <property type="project" value="InterPro"/>
</dbReference>
<dbReference type="InterPro" id="IPR053013">
    <property type="entry name" value="LAT"/>
</dbReference>
<dbReference type="Pfam" id="PF00583">
    <property type="entry name" value="Acetyltransf_1"/>
    <property type="match status" value="1"/>
</dbReference>
<sequence length="155" mass="17661">MHLRKARDHELDTIYSIGFEAWSDGLSCEDFLSACKGSKKYQDGVWYVLIENEQILSSLIVYQNLFSLKDDCFGIGSVATPKNLRGKGYASELINLVKIELFQNHNGKAIFLHSDINERFYRRLGFDSVNGTRCMFSSNLRYGAFDLCGSVPTYF</sequence>
<gene>
    <name evidence="2" type="ORF">BCV30_17250</name>
</gene>
<dbReference type="CDD" id="cd04301">
    <property type="entry name" value="NAT_SF"/>
    <property type="match status" value="1"/>
</dbReference>
<comment type="caution">
    <text evidence="2">The sequence shown here is derived from an EMBL/GenBank/DDBJ whole genome shotgun (WGS) entry which is preliminary data.</text>
</comment>
<evidence type="ECO:0000313" key="3">
    <source>
        <dbReference type="Proteomes" id="UP000235778"/>
    </source>
</evidence>
<keyword evidence="2" id="KW-0808">Transferase</keyword>
<evidence type="ECO:0000259" key="1">
    <source>
        <dbReference type="PROSITE" id="PS51186"/>
    </source>
</evidence>
<feature type="domain" description="N-acetyltransferase" evidence="1">
    <location>
        <begin position="1"/>
        <end position="147"/>
    </location>
</feature>
<dbReference type="RefSeq" id="WP_017108321.1">
    <property type="nucleotide sequence ID" value="NZ_MAKA01000036.1"/>
</dbReference>
<protein>
    <submittedName>
        <fullName evidence="2">GNAT family N-acetyltransferase</fullName>
    </submittedName>
</protein>
<dbReference type="InterPro" id="IPR016181">
    <property type="entry name" value="Acyl_CoA_acyltransferase"/>
</dbReference>
<dbReference type="InterPro" id="IPR000182">
    <property type="entry name" value="GNAT_dom"/>
</dbReference>
<dbReference type="Gene3D" id="3.40.630.30">
    <property type="match status" value="1"/>
</dbReference>
<accession>A0A1B9QKE2</accession>
<name>A0A1B9QKE2_9VIBR</name>
<dbReference type="PANTHER" id="PTHR34815">
    <property type="entry name" value="LYSINE ACETYLTRANSFERASE"/>
    <property type="match status" value="1"/>
</dbReference>
<organism evidence="2 3">
    <name type="scientific">Vibrio lentus</name>
    <dbReference type="NCBI Taxonomy" id="136468"/>
    <lineage>
        <taxon>Bacteria</taxon>
        <taxon>Pseudomonadati</taxon>
        <taxon>Pseudomonadota</taxon>
        <taxon>Gammaproteobacteria</taxon>
        <taxon>Vibrionales</taxon>
        <taxon>Vibrionaceae</taxon>
        <taxon>Vibrio</taxon>
    </lineage>
</organism>